<name>T1DCH1_9ZZZZ</name>
<reference evidence="10" key="1">
    <citation type="submission" date="2013-08" db="EMBL/GenBank/DDBJ databases">
        <authorList>
            <person name="Mendez C."/>
            <person name="Richter M."/>
            <person name="Ferrer M."/>
            <person name="Sanchez J."/>
        </authorList>
    </citation>
    <scope>NUCLEOTIDE SEQUENCE</scope>
</reference>
<dbReference type="PANTHER" id="PTHR43322:SF5">
    <property type="entry name" value="1-DEOXY-D-XYLULOSE-5-PHOSPHATE SYNTHASE, CHLOROPLASTIC"/>
    <property type="match status" value="1"/>
</dbReference>
<dbReference type="GO" id="GO:0009228">
    <property type="term" value="P:thiamine biosynthetic process"/>
    <property type="evidence" value="ECO:0007669"/>
    <property type="project" value="UniProtKB-KW"/>
</dbReference>
<dbReference type="NCBIfam" id="TIGR00204">
    <property type="entry name" value="dxs"/>
    <property type="match status" value="1"/>
</dbReference>
<dbReference type="GO" id="GO:0019288">
    <property type="term" value="P:isopentenyl diphosphate biosynthetic process, methylerythritol 4-phosphate pathway"/>
    <property type="evidence" value="ECO:0007669"/>
    <property type="project" value="TreeGrafter"/>
</dbReference>
<accession>T1DCH1</accession>
<dbReference type="FunFam" id="3.40.50.970:FF:000005">
    <property type="entry name" value="1-deoxy-D-xylulose-5-phosphate synthase"/>
    <property type="match status" value="1"/>
</dbReference>
<comment type="cofactor">
    <cofactor evidence="1">
        <name>Mg(2+)</name>
        <dbReference type="ChEBI" id="CHEBI:18420"/>
    </cofactor>
</comment>
<dbReference type="CDD" id="cd07033">
    <property type="entry name" value="TPP_PYR_DXS_TK_like"/>
    <property type="match status" value="1"/>
</dbReference>
<dbReference type="AlphaFoldDB" id="T1DCH1"/>
<keyword evidence="5" id="KW-0460">Magnesium</keyword>
<dbReference type="InterPro" id="IPR005477">
    <property type="entry name" value="Dxylulose-5-P_synthase"/>
</dbReference>
<dbReference type="GO" id="GO:0005829">
    <property type="term" value="C:cytosol"/>
    <property type="evidence" value="ECO:0007669"/>
    <property type="project" value="TreeGrafter"/>
</dbReference>
<sequence length="395" mass="41929">AAGGRGVSGYPNRAESEHDIVENSHASTGLSWGLGLAQARRRRGQPGRVVVVVGDGSLTGGMAYEALNNIGALRPDMVIVLNDNGRSYAPTVGGMANHLARIRLSPRYEAAKVGIGDFLSSLPAVGEPAHEMARRLKTGVKQLVSPHVFFEDLGIKYSGPYNGHDQRQLEVALNLAKGLPGPVVVHVVTDKGHGFSPAEDDEIDKFHGVGAFDISTGKVHGGSVSYTDVFEDVLLALAEEDPKVVAITAAMASSTGLLKFAARFPDRFYDVGIAEQHAVTFAAGLATGGLHPVVCIYSTFLQRAFDQVIYDVGLHRLPVTFVLDRAGVTGPDGSSHHGMFDLSYLRLVPNMVVATPRDSGELGRLVATALAHPGPFSIRYPRGSAGDKVIDLRPL</sequence>
<feature type="non-terminal residue" evidence="10">
    <location>
        <position position="395"/>
    </location>
</feature>
<evidence type="ECO:0000256" key="3">
    <source>
        <dbReference type="ARBA" id="ARBA00022679"/>
    </source>
</evidence>
<keyword evidence="6" id="KW-0784">Thiamine biosynthesis</keyword>
<proteinExistence type="predicted"/>
<dbReference type="GO" id="GO:0008661">
    <property type="term" value="F:1-deoxy-D-xylulose-5-phosphate synthase activity"/>
    <property type="evidence" value="ECO:0007669"/>
    <property type="project" value="InterPro"/>
</dbReference>
<comment type="caution">
    <text evidence="10">The sequence shown here is derived from an EMBL/GenBank/DDBJ whole genome shotgun (WGS) entry which is preliminary data.</text>
</comment>
<keyword evidence="8" id="KW-0414">Isoprene biosynthesis</keyword>
<keyword evidence="3" id="KW-0808">Transferase</keyword>
<dbReference type="EMBL" id="AUZY01000021">
    <property type="protein sequence ID" value="EQD79785.1"/>
    <property type="molecule type" value="Genomic_DNA"/>
</dbReference>
<keyword evidence="7" id="KW-0786">Thiamine pyrophosphate</keyword>
<feature type="non-terminal residue" evidence="10">
    <location>
        <position position="1"/>
    </location>
</feature>
<comment type="subunit">
    <text evidence="2">Homodimer.</text>
</comment>
<dbReference type="GO" id="GO:0016114">
    <property type="term" value="P:terpenoid biosynthetic process"/>
    <property type="evidence" value="ECO:0007669"/>
    <property type="project" value="InterPro"/>
</dbReference>
<dbReference type="Gene3D" id="3.40.50.970">
    <property type="match status" value="2"/>
</dbReference>
<evidence type="ECO:0000256" key="4">
    <source>
        <dbReference type="ARBA" id="ARBA00022723"/>
    </source>
</evidence>
<evidence type="ECO:0000256" key="6">
    <source>
        <dbReference type="ARBA" id="ARBA00022977"/>
    </source>
</evidence>
<dbReference type="SUPFAM" id="SSF52518">
    <property type="entry name" value="Thiamin diphosphate-binding fold (THDP-binding)"/>
    <property type="match status" value="2"/>
</dbReference>
<dbReference type="Pfam" id="PF02779">
    <property type="entry name" value="Transket_pyr"/>
    <property type="match status" value="1"/>
</dbReference>
<keyword evidence="4" id="KW-0479">Metal-binding</keyword>
<dbReference type="PANTHER" id="PTHR43322">
    <property type="entry name" value="1-D-DEOXYXYLULOSE 5-PHOSPHATE SYNTHASE-RELATED"/>
    <property type="match status" value="1"/>
</dbReference>
<dbReference type="InterPro" id="IPR005475">
    <property type="entry name" value="Transketolase-like_Pyr-bd"/>
</dbReference>
<organism evidence="10">
    <name type="scientific">mine drainage metagenome</name>
    <dbReference type="NCBI Taxonomy" id="410659"/>
    <lineage>
        <taxon>unclassified sequences</taxon>
        <taxon>metagenomes</taxon>
        <taxon>ecological metagenomes</taxon>
    </lineage>
</organism>
<evidence type="ECO:0000256" key="8">
    <source>
        <dbReference type="ARBA" id="ARBA00023229"/>
    </source>
</evidence>
<evidence type="ECO:0000313" key="10">
    <source>
        <dbReference type="EMBL" id="EQD79785.1"/>
    </source>
</evidence>
<evidence type="ECO:0000256" key="7">
    <source>
        <dbReference type="ARBA" id="ARBA00023052"/>
    </source>
</evidence>
<dbReference type="InterPro" id="IPR029061">
    <property type="entry name" value="THDP-binding"/>
</dbReference>
<evidence type="ECO:0000256" key="2">
    <source>
        <dbReference type="ARBA" id="ARBA00011738"/>
    </source>
</evidence>
<evidence type="ECO:0000256" key="1">
    <source>
        <dbReference type="ARBA" id="ARBA00001946"/>
    </source>
</evidence>
<evidence type="ECO:0000259" key="9">
    <source>
        <dbReference type="SMART" id="SM00861"/>
    </source>
</evidence>
<feature type="domain" description="Transketolase-like pyrimidine-binding" evidence="9">
    <location>
        <begin position="224"/>
        <end position="387"/>
    </location>
</feature>
<dbReference type="GO" id="GO:0046872">
    <property type="term" value="F:metal ion binding"/>
    <property type="evidence" value="ECO:0007669"/>
    <property type="project" value="UniProtKB-KW"/>
</dbReference>
<dbReference type="Pfam" id="PF13292">
    <property type="entry name" value="DXP_synthase_N"/>
    <property type="match status" value="1"/>
</dbReference>
<protein>
    <submittedName>
        <fullName evidence="10">Deoxy-D-xylulose-5-phosphate synthase 1</fullName>
    </submittedName>
</protein>
<evidence type="ECO:0000256" key="5">
    <source>
        <dbReference type="ARBA" id="ARBA00022842"/>
    </source>
</evidence>
<gene>
    <name evidence="10" type="ORF">B1B_00029</name>
</gene>
<dbReference type="SMART" id="SM00861">
    <property type="entry name" value="Transket_pyr"/>
    <property type="match status" value="1"/>
</dbReference>
<reference evidence="10" key="2">
    <citation type="journal article" date="2014" name="ISME J.">
        <title>Microbial stratification in low pH oxic and suboxic macroscopic growths along an acid mine drainage.</title>
        <authorList>
            <person name="Mendez-Garcia C."/>
            <person name="Mesa V."/>
            <person name="Sprenger R.R."/>
            <person name="Richter M."/>
            <person name="Diez M.S."/>
            <person name="Solano J."/>
            <person name="Bargiela R."/>
            <person name="Golyshina O.V."/>
            <person name="Manteca A."/>
            <person name="Ramos J.L."/>
            <person name="Gallego J.R."/>
            <person name="Llorente I."/>
            <person name="Martins Dos Santos V.A."/>
            <person name="Jensen O.N."/>
            <person name="Pelaez A.I."/>
            <person name="Sanchez J."/>
            <person name="Ferrer M."/>
        </authorList>
    </citation>
    <scope>NUCLEOTIDE SEQUENCE</scope>
</reference>